<feature type="transmembrane region" description="Helical" evidence="1">
    <location>
        <begin position="20"/>
        <end position="41"/>
    </location>
</feature>
<feature type="transmembrane region" description="Helical" evidence="1">
    <location>
        <begin position="227"/>
        <end position="250"/>
    </location>
</feature>
<accession>A0A7E4W4T8</accession>
<feature type="transmembrane region" description="Helical" evidence="1">
    <location>
        <begin position="262"/>
        <end position="281"/>
    </location>
</feature>
<keyword evidence="1" id="KW-0472">Membrane</keyword>
<feature type="transmembrane region" description="Helical" evidence="1">
    <location>
        <begin position="97"/>
        <end position="119"/>
    </location>
</feature>
<evidence type="ECO:0000313" key="3">
    <source>
        <dbReference type="WBParaSite" id="Pan_g7019.t1"/>
    </source>
</evidence>
<sequence>MEAYDTFVIKPSTVTIYSVVYYVITGINLIVTPIYMFSVIFKSKETMRSYKNLLIFGMPFLIYSTTFISITIPIYAFETCVFQFHGIISKVSRSTNVGITTVALICDQVNADLLLVMLINRYQLISKDFVEHLRFHYPAIYAFIAVTNLLQNALLIVKLVLLPILPFVEASFIGDGNFFVITTGVILLTRIYGHVKVVLLNKSFAIKIKPVITPATLQLHTMLFRAVLANVLVTVLSKLLYLTLIIAILIDQSFMDVMINVVTIIHNLTYICEMIITLYFVKPYREFITSFFRRSVEAPIAAFRSNTWQITFH</sequence>
<dbReference type="InterPro" id="IPR019422">
    <property type="entry name" value="7TM_GPCR_serpentine_rcpt_Srh"/>
</dbReference>
<feature type="transmembrane region" description="Helical" evidence="1">
    <location>
        <begin position="177"/>
        <end position="199"/>
    </location>
</feature>
<evidence type="ECO:0000256" key="1">
    <source>
        <dbReference type="SAM" id="Phobius"/>
    </source>
</evidence>
<organism evidence="2 3">
    <name type="scientific">Panagrellus redivivus</name>
    <name type="common">Microworm</name>
    <dbReference type="NCBI Taxonomy" id="6233"/>
    <lineage>
        <taxon>Eukaryota</taxon>
        <taxon>Metazoa</taxon>
        <taxon>Ecdysozoa</taxon>
        <taxon>Nematoda</taxon>
        <taxon>Chromadorea</taxon>
        <taxon>Rhabditida</taxon>
        <taxon>Tylenchina</taxon>
        <taxon>Panagrolaimomorpha</taxon>
        <taxon>Panagrolaimoidea</taxon>
        <taxon>Panagrolaimidae</taxon>
        <taxon>Panagrellus</taxon>
    </lineage>
</organism>
<protein>
    <submittedName>
        <fullName evidence="3">G_PROTEIN_RECEP_F1_2 domain-containing protein</fullName>
    </submittedName>
</protein>
<keyword evidence="1" id="KW-1133">Transmembrane helix</keyword>
<name>A0A7E4W4T8_PANRE</name>
<keyword evidence="2" id="KW-1185">Reference proteome</keyword>
<keyword evidence="1" id="KW-0812">Transmembrane</keyword>
<evidence type="ECO:0000313" key="2">
    <source>
        <dbReference type="Proteomes" id="UP000492821"/>
    </source>
</evidence>
<dbReference type="Pfam" id="PF10318">
    <property type="entry name" value="7TM_GPCR_Srh"/>
    <property type="match status" value="1"/>
</dbReference>
<feature type="transmembrane region" description="Helical" evidence="1">
    <location>
        <begin position="53"/>
        <end position="77"/>
    </location>
</feature>
<reference evidence="2" key="1">
    <citation type="journal article" date="2013" name="Genetics">
        <title>The draft genome and transcriptome of Panagrellus redivivus are shaped by the harsh demands of a free-living lifestyle.</title>
        <authorList>
            <person name="Srinivasan J."/>
            <person name="Dillman A.R."/>
            <person name="Macchietto M.G."/>
            <person name="Heikkinen L."/>
            <person name="Lakso M."/>
            <person name="Fracchia K.M."/>
            <person name="Antoshechkin I."/>
            <person name="Mortazavi A."/>
            <person name="Wong G."/>
            <person name="Sternberg P.W."/>
        </authorList>
    </citation>
    <scope>NUCLEOTIDE SEQUENCE [LARGE SCALE GENOMIC DNA]</scope>
    <source>
        <strain evidence="2">MT8872</strain>
    </source>
</reference>
<dbReference type="Proteomes" id="UP000492821">
    <property type="component" value="Unassembled WGS sequence"/>
</dbReference>
<dbReference type="WBParaSite" id="Pan_g7019.t1">
    <property type="protein sequence ID" value="Pan_g7019.t1"/>
    <property type="gene ID" value="Pan_g7019"/>
</dbReference>
<proteinExistence type="predicted"/>
<dbReference type="AlphaFoldDB" id="A0A7E4W4T8"/>
<reference evidence="3" key="2">
    <citation type="submission" date="2020-10" db="UniProtKB">
        <authorList>
            <consortium name="WormBaseParasite"/>
        </authorList>
    </citation>
    <scope>IDENTIFICATION</scope>
</reference>
<feature type="transmembrane region" description="Helical" evidence="1">
    <location>
        <begin position="140"/>
        <end position="165"/>
    </location>
</feature>